<keyword evidence="2" id="KW-0238">DNA-binding</keyword>
<dbReference type="InterPro" id="IPR036390">
    <property type="entry name" value="WH_DNA-bd_sf"/>
</dbReference>
<protein>
    <recommendedName>
        <fullName evidence="4">HTH marR-type domain-containing protein</fullName>
    </recommendedName>
</protein>
<evidence type="ECO:0000256" key="1">
    <source>
        <dbReference type="ARBA" id="ARBA00023015"/>
    </source>
</evidence>
<dbReference type="PRINTS" id="PR00598">
    <property type="entry name" value="HTHMARR"/>
</dbReference>
<dbReference type="EMBL" id="BAEN01000030">
    <property type="protein sequence ID" value="GAC14021.1"/>
    <property type="molecule type" value="Genomic_DNA"/>
</dbReference>
<evidence type="ECO:0000256" key="3">
    <source>
        <dbReference type="ARBA" id="ARBA00023163"/>
    </source>
</evidence>
<organism evidence="5 6">
    <name type="scientific">Aliiglaciecola lipolytica E3</name>
    <dbReference type="NCBI Taxonomy" id="1127673"/>
    <lineage>
        <taxon>Bacteria</taxon>
        <taxon>Pseudomonadati</taxon>
        <taxon>Pseudomonadota</taxon>
        <taxon>Gammaproteobacteria</taxon>
        <taxon>Alteromonadales</taxon>
        <taxon>Alteromonadaceae</taxon>
        <taxon>Aliiglaciecola</taxon>
    </lineage>
</organism>
<proteinExistence type="predicted"/>
<comment type="caution">
    <text evidence="5">The sequence shown here is derived from an EMBL/GenBank/DDBJ whole genome shotgun (WGS) entry which is preliminary data.</text>
</comment>
<dbReference type="InterPro" id="IPR000835">
    <property type="entry name" value="HTH_MarR-typ"/>
</dbReference>
<dbReference type="eggNOG" id="COG1846">
    <property type="taxonomic scope" value="Bacteria"/>
</dbReference>
<sequence>MQQQWKIENPSMLTDDMALVGRLLIVSHQMNEAMEATLVKYDIKLPSYGVLSALLRAGAPHALTPNQLLEQTLITSGAMTNRINKLENKGLVKRIPSKKDKRSFKVALTRKGKDISEKAVNDVNKQYQTLTSYFAEKDKAYMNNLLRGYLESKEKL</sequence>
<keyword evidence="3" id="KW-0804">Transcription</keyword>
<name>K6XQQ4_9ALTE</name>
<dbReference type="InterPro" id="IPR023187">
    <property type="entry name" value="Tscrpt_reg_MarR-type_CS"/>
</dbReference>
<evidence type="ECO:0000259" key="4">
    <source>
        <dbReference type="PROSITE" id="PS50995"/>
    </source>
</evidence>
<evidence type="ECO:0000256" key="2">
    <source>
        <dbReference type="ARBA" id="ARBA00023125"/>
    </source>
</evidence>
<keyword evidence="6" id="KW-1185">Reference proteome</keyword>
<dbReference type="STRING" id="1127673.GLIP_1380"/>
<reference evidence="5 6" key="1">
    <citation type="journal article" date="2017" name="Antonie Van Leeuwenhoek">
        <title>Rhizobium rhizosphaerae sp. nov., a novel species isolated from rice rhizosphere.</title>
        <authorList>
            <person name="Zhao J.J."/>
            <person name="Zhang J."/>
            <person name="Zhang R.J."/>
            <person name="Zhang C.W."/>
            <person name="Yin H.Q."/>
            <person name="Zhang X.X."/>
        </authorList>
    </citation>
    <scope>NUCLEOTIDE SEQUENCE [LARGE SCALE GENOMIC DNA]</scope>
    <source>
        <strain evidence="5 6">E3</strain>
    </source>
</reference>
<evidence type="ECO:0000313" key="5">
    <source>
        <dbReference type="EMBL" id="GAC14021.1"/>
    </source>
</evidence>
<dbReference type="Gene3D" id="1.10.10.10">
    <property type="entry name" value="Winged helix-like DNA-binding domain superfamily/Winged helix DNA-binding domain"/>
    <property type="match status" value="1"/>
</dbReference>
<dbReference type="PROSITE" id="PS01117">
    <property type="entry name" value="HTH_MARR_1"/>
    <property type="match status" value="1"/>
</dbReference>
<dbReference type="InterPro" id="IPR036388">
    <property type="entry name" value="WH-like_DNA-bd_sf"/>
</dbReference>
<dbReference type="GO" id="GO:0003700">
    <property type="term" value="F:DNA-binding transcription factor activity"/>
    <property type="evidence" value="ECO:0007669"/>
    <property type="project" value="InterPro"/>
</dbReference>
<dbReference type="AlphaFoldDB" id="K6XQQ4"/>
<accession>K6XQQ4</accession>
<dbReference type="GO" id="GO:0003677">
    <property type="term" value="F:DNA binding"/>
    <property type="evidence" value="ECO:0007669"/>
    <property type="project" value="UniProtKB-KW"/>
</dbReference>
<dbReference type="PANTHER" id="PTHR42756">
    <property type="entry name" value="TRANSCRIPTIONAL REGULATOR, MARR"/>
    <property type="match status" value="1"/>
</dbReference>
<gene>
    <name evidence="5" type="ORF">GLIP_1380</name>
</gene>
<dbReference type="SMART" id="SM00347">
    <property type="entry name" value="HTH_MARR"/>
    <property type="match status" value="1"/>
</dbReference>
<dbReference type="Pfam" id="PF12802">
    <property type="entry name" value="MarR_2"/>
    <property type="match status" value="1"/>
</dbReference>
<dbReference type="Proteomes" id="UP000006334">
    <property type="component" value="Unassembled WGS sequence"/>
</dbReference>
<feature type="domain" description="HTH marR-type" evidence="4">
    <location>
        <begin position="16"/>
        <end position="151"/>
    </location>
</feature>
<dbReference type="SUPFAM" id="SSF46785">
    <property type="entry name" value="Winged helix' DNA-binding domain"/>
    <property type="match status" value="1"/>
</dbReference>
<evidence type="ECO:0000313" key="6">
    <source>
        <dbReference type="Proteomes" id="UP000006334"/>
    </source>
</evidence>
<dbReference type="PROSITE" id="PS50995">
    <property type="entry name" value="HTH_MARR_2"/>
    <property type="match status" value="1"/>
</dbReference>
<dbReference type="PANTHER" id="PTHR42756:SF1">
    <property type="entry name" value="TRANSCRIPTIONAL REPRESSOR OF EMRAB OPERON"/>
    <property type="match status" value="1"/>
</dbReference>
<keyword evidence="1" id="KW-0805">Transcription regulation</keyword>